<feature type="region of interest" description="Disordered" evidence="1">
    <location>
        <begin position="1"/>
        <end position="84"/>
    </location>
</feature>
<feature type="compositionally biased region" description="Basic and acidic residues" evidence="1">
    <location>
        <begin position="171"/>
        <end position="180"/>
    </location>
</feature>
<feature type="compositionally biased region" description="Polar residues" evidence="1">
    <location>
        <begin position="44"/>
        <end position="53"/>
    </location>
</feature>
<proteinExistence type="predicted"/>
<dbReference type="RefSeq" id="XP_035340054.1">
    <property type="nucleotide sequence ID" value="XM_035484161.1"/>
</dbReference>
<feature type="compositionally biased region" description="Basic and acidic residues" evidence="1">
    <location>
        <begin position="16"/>
        <end position="26"/>
    </location>
</feature>
<organism evidence="2 3">
    <name type="scientific">Talaromyces rugulosus</name>
    <name type="common">Penicillium rugulosum</name>
    <dbReference type="NCBI Taxonomy" id="121627"/>
    <lineage>
        <taxon>Eukaryota</taxon>
        <taxon>Fungi</taxon>
        <taxon>Dikarya</taxon>
        <taxon>Ascomycota</taxon>
        <taxon>Pezizomycotina</taxon>
        <taxon>Eurotiomycetes</taxon>
        <taxon>Eurotiomycetidae</taxon>
        <taxon>Eurotiales</taxon>
        <taxon>Trichocomaceae</taxon>
        <taxon>Talaromyces</taxon>
        <taxon>Talaromyces sect. Islandici</taxon>
    </lineage>
</organism>
<dbReference type="Proteomes" id="UP000509510">
    <property type="component" value="Chromosome I"/>
</dbReference>
<evidence type="ECO:0000313" key="3">
    <source>
        <dbReference type="Proteomes" id="UP000509510"/>
    </source>
</evidence>
<feature type="compositionally biased region" description="Polar residues" evidence="1">
    <location>
        <begin position="75"/>
        <end position="84"/>
    </location>
</feature>
<keyword evidence="3" id="KW-1185">Reference proteome</keyword>
<dbReference type="GeneID" id="55988468"/>
<dbReference type="AlphaFoldDB" id="A0A7H8QK65"/>
<dbReference type="OrthoDB" id="10569704at2759"/>
<protein>
    <submittedName>
        <fullName evidence="2">Uncharacterized protein</fullName>
    </submittedName>
</protein>
<feature type="compositionally biased region" description="Pro residues" evidence="1">
    <location>
        <begin position="159"/>
        <end position="168"/>
    </location>
</feature>
<dbReference type="KEGG" id="trg:TRUGW13939_00955"/>
<gene>
    <name evidence="2" type="ORF">TRUGW13939_00955</name>
</gene>
<evidence type="ECO:0000256" key="1">
    <source>
        <dbReference type="SAM" id="MobiDB-lite"/>
    </source>
</evidence>
<accession>A0A7H8QK65</accession>
<evidence type="ECO:0000313" key="2">
    <source>
        <dbReference type="EMBL" id="QKX53875.1"/>
    </source>
</evidence>
<reference evidence="3" key="1">
    <citation type="submission" date="2020-06" db="EMBL/GenBank/DDBJ databases">
        <title>A chromosome-scale genome assembly of Talaromyces rugulosus W13939.</title>
        <authorList>
            <person name="Wang B."/>
            <person name="Guo L."/>
            <person name="Ye K."/>
            <person name="Wang L."/>
        </authorList>
    </citation>
    <scope>NUCLEOTIDE SEQUENCE [LARGE SCALE GENOMIC DNA]</scope>
    <source>
        <strain evidence="3">W13939</strain>
    </source>
</reference>
<feature type="region of interest" description="Disordered" evidence="1">
    <location>
        <begin position="103"/>
        <end position="180"/>
    </location>
</feature>
<dbReference type="EMBL" id="CP055898">
    <property type="protein sequence ID" value="QKX53875.1"/>
    <property type="molecule type" value="Genomic_DNA"/>
</dbReference>
<feature type="compositionally biased region" description="Polar residues" evidence="1">
    <location>
        <begin position="111"/>
        <end position="131"/>
    </location>
</feature>
<name>A0A7H8QK65_TALRU</name>
<feature type="compositionally biased region" description="Basic and acidic residues" evidence="1">
    <location>
        <begin position="141"/>
        <end position="152"/>
    </location>
</feature>
<sequence length="595" mass="65537">MADKGSGLRQNQQQPPREETHEERVARASRWNRYNWMEGAILPTTGSSYQSNNSRDRSGFSDGEISYPRLRNDDNSGYANSRTSPQLISPISVANAAAQALRNRGHPVPGENNTNKQGTAKKTGPANSKSSVPAKKGKRLNSNEKKSKDPHNRRTVLPPLSPAGPIPYSPTRDRKPGPKAAEDIKPILLSDLIKCHHYHPTENGVTIRVETGVMACVEYTGYSELNVYAMHEPPRNLCIDDIIIVISKTRVMLARIPVRLNHHHTSLNCRRLIGALSPWLDYSESVTVIFLCPRAPNGGLYYTTESKAARLNTVYQQMQNFAKPIGSFLYDSYFPSIPGDTSVECSITIGPVVGGDLSPLETVEELPTGNIGYSFGQGSGFVFGQTGGAGYGFGMDFSNMGSTPTSTNSFADGSAWPSPGMTQTFTLGGGNGMNQGYAGINPSALTQYGNMNQYGNQNLNQNVNQNQGSLSGFDQSYAQELGFVDPATIIRPQFYNQGMGQQNRNPYAQNNNNYGYLNMNNPIQNLNQSTAGYPSMNNPNLNLNRQQANRIQAPRNNNTMDWMQDFTIGTGYDRTPHTYKRPRVIVRDRNGERIL</sequence>